<sequence length="539" mass="58997">MSRTIELGRAVIAMQAANIELWLTTLITLSPDLNNPAAQNISFDADNLEIDTLLDYMSSGNVWVKRGNDMHMSFNCTKLGQPLDSHGLQQLGDCIVNAPAWKQLGFRISLPVNYEPTHGKLHLNIDRWREDAQSPTNAEGSYESSLSVDLWPPNAIPIFNLNSIEFVMAFCETRTRAPARKRPKREAAKSALEPCDAEAFFADTIRNADPSSRSDPLLNSACQSKAMDQGESIHVQARLCKTPSNPNFDLKLASPNRGKRKVYDISSEPNNVVVDITDDMLSDPACIAALAEAGLRFSICLHLKGSLTNLKVKANTFIHGLTNVAPALWRVNYTSACAHVTYTAPTLARSLDRLGSSAISESLKGKIAELKKMPTGVNPSLGRDAASTIADRLWCHVLKTQSVKTAFSSIKTLCDPGFQANSAETGEEILEEYRDISTIIQYGTGEQLHNIEPSTTNIQIGSTVCLTSNSINKDSTTSTSQILNEKVPGEGEIETGRDGSVKQNLLNNIRASRDNTLEVQRSNTLISPCTDVEQILFNF</sequence>
<evidence type="ECO:0000313" key="1">
    <source>
        <dbReference type="EMBL" id="OAG07660.1"/>
    </source>
</evidence>
<dbReference type="Proteomes" id="UP000077069">
    <property type="component" value="Unassembled WGS sequence"/>
</dbReference>
<keyword evidence="2" id="KW-1185">Reference proteome</keyword>
<reference evidence="1 2" key="1">
    <citation type="submission" date="2016-05" db="EMBL/GenBank/DDBJ databases">
        <title>Comparative analysis of secretome profiles of manganese(II)-oxidizing ascomycete fungi.</title>
        <authorList>
            <consortium name="DOE Joint Genome Institute"/>
            <person name="Zeiner C.A."/>
            <person name="Purvine S.O."/>
            <person name="Zink E.M."/>
            <person name="Wu S."/>
            <person name="Pasa-Tolic L."/>
            <person name="Chaput D.L."/>
            <person name="Haridas S."/>
            <person name="Grigoriev I.V."/>
            <person name="Santelli C.M."/>
            <person name="Hansel C.M."/>
        </authorList>
    </citation>
    <scope>NUCLEOTIDE SEQUENCE [LARGE SCALE GENOMIC DNA]</scope>
    <source>
        <strain evidence="1 2">AP3s5-JAC2a</strain>
    </source>
</reference>
<dbReference type="STRING" id="1460663.A0A177CLC8"/>
<evidence type="ECO:0000313" key="2">
    <source>
        <dbReference type="Proteomes" id="UP000077069"/>
    </source>
</evidence>
<dbReference type="RefSeq" id="XP_018038025.1">
    <property type="nucleotide sequence ID" value="XM_018187114.1"/>
</dbReference>
<accession>A0A177CLC8</accession>
<dbReference type="EMBL" id="KV441551">
    <property type="protein sequence ID" value="OAG07660.1"/>
    <property type="molecule type" value="Genomic_DNA"/>
</dbReference>
<protein>
    <submittedName>
        <fullName evidence="1">Uncharacterized protein</fullName>
    </submittedName>
</protein>
<name>A0A177CLC8_9PLEO</name>
<organism evidence="1 2">
    <name type="scientific">Paraphaeosphaeria sporulosa</name>
    <dbReference type="NCBI Taxonomy" id="1460663"/>
    <lineage>
        <taxon>Eukaryota</taxon>
        <taxon>Fungi</taxon>
        <taxon>Dikarya</taxon>
        <taxon>Ascomycota</taxon>
        <taxon>Pezizomycotina</taxon>
        <taxon>Dothideomycetes</taxon>
        <taxon>Pleosporomycetidae</taxon>
        <taxon>Pleosporales</taxon>
        <taxon>Massarineae</taxon>
        <taxon>Didymosphaeriaceae</taxon>
        <taxon>Paraphaeosphaeria</taxon>
    </lineage>
</organism>
<dbReference type="AlphaFoldDB" id="A0A177CLC8"/>
<dbReference type="GeneID" id="28770600"/>
<dbReference type="InParanoid" id="A0A177CLC8"/>
<proteinExistence type="predicted"/>
<gene>
    <name evidence="1" type="ORF">CC84DRAFT_704728</name>
</gene>
<dbReference type="OrthoDB" id="4187154at2759"/>